<proteinExistence type="predicted"/>
<dbReference type="PANTHER" id="PTHR36539:SF2">
    <property type="entry name" value="ETHANOLAMINE UTILIZATION PROTEIN"/>
    <property type="match status" value="1"/>
</dbReference>
<dbReference type="CDD" id="cd01614">
    <property type="entry name" value="EutN_CcmL"/>
    <property type="match status" value="1"/>
</dbReference>
<dbReference type="SUPFAM" id="SSF159133">
    <property type="entry name" value="EutN/CcmL-like"/>
    <property type="match status" value="1"/>
</dbReference>
<keyword evidence="2" id="KW-1282">Carboxysome</keyword>
<sequence length="89" mass="9323">MLIGTVSGSLWATRKNEHLNGLKFLLVDIEETSQETPKRTIVAADNEGAGFGDVVLVTTGGSARVALGSSEVPVDATIVGIIDSVERNQ</sequence>
<dbReference type="Pfam" id="PF03319">
    <property type="entry name" value="EutN_CcmL"/>
    <property type="match status" value="1"/>
</dbReference>
<reference evidence="5" key="1">
    <citation type="submission" date="2017-02" db="EMBL/GenBank/DDBJ databases">
        <authorList>
            <person name="Dridi B."/>
        </authorList>
    </citation>
    <scope>NUCLEOTIDE SEQUENCE [LARGE SCALE GENOMIC DNA]</scope>
    <source>
        <strain evidence="5">bH819</strain>
    </source>
</reference>
<gene>
    <name evidence="4" type="ORF">FM121_09005</name>
</gene>
<keyword evidence="5" id="KW-1185">Reference proteome</keyword>
<dbReference type="OrthoDB" id="196195at2"/>
<evidence type="ECO:0000256" key="1">
    <source>
        <dbReference type="ARBA" id="ARBA00023587"/>
    </source>
</evidence>
<name>A0A1X6WPJ9_9ENTE</name>
<evidence type="ECO:0000313" key="4">
    <source>
        <dbReference type="EMBL" id="SLM86215.1"/>
    </source>
</evidence>
<comment type="subcellular location">
    <subcellularLocation>
        <location evidence="1">Carboxysome</location>
    </subcellularLocation>
</comment>
<evidence type="ECO:0000256" key="2">
    <source>
        <dbReference type="ARBA" id="ARBA00023669"/>
    </source>
</evidence>
<dbReference type="PANTHER" id="PTHR36539">
    <property type="entry name" value="ETHANOLAMINE UTILIZATION PROTEIN EUTN"/>
    <property type="match status" value="1"/>
</dbReference>
<dbReference type="RefSeq" id="WP_086951838.1">
    <property type="nucleotide sequence ID" value="NZ_FWFD01000013.1"/>
</dbReference>
<dbReference type="Proteomes" id="UP000195918">
    <property type="component" value="Unassembled WGS sequence"/>
</dbReference>
<dbReference type="Gene3D" id="2.40.50.220">
    <property type="entry name" value="EutN/Ccml"/>
    <property type="match status" value="1"/>
</dbReference>
<dbReference type="GO" id="GO:0031470">
    <property type="term" value="C:carboxysome"/>
    <property type="evidence" value="ECO:0007669"/>
    <property type="project" value="UniProtKB-SubCell"/>
</dbReference>
<dbReference type="InterPro" id="IPR036677">
    <property type="entry name" value="EutN_CcmL_sf"/>
</dbReference>
<accession>A0A1X6WPJ9</accession>
<dbReference type="AlphaFoldDB" id="A0A1X6WPJ9"/>
<evidence type="ECO:0000313" key="5">
    <source>
        <dbReference type="Proteomes" id="UP000195918"/>
    </source>
</evidence>
<dbReference type="EMBL" id="FWFD01000013">
    <property type="protein sequence ID" value="SLM86215.1"/>
    <property type="molecule type" value="Genomic_DNA"/>
</dbReference>
<dbReference type="PROSITE" id="PS51932">
    <property type="entry name" value="BMV"/>
    <property type="match status" value="1"/>
</dbReference>
<organism evidence="4 5">
    <name type="scientific">Vagococcus fluvialis bH819</name>
    <dbReference type="NCBI Taxonomy" id="1255619"/>
    <lineage>
        <taxon>Bacteria</taxon>
        <taxon>Bacillati</taxon>
        <taxon>Bacillota</taxon>
        <taxon>Bacilli</taxon>
        <taxon>Lactobacillales</taxon>
        <taxon>Enterococcaceae</taxon>
        <taxon>Vagococcus</taxon>
    </lineage>
</organism>
<dbReference type="InterPro" id="IPR004992">
    <property type="entry name" value="EutN_CcmL"/>
</dbReference>
<protein>
    <submittedName>
        <fullName evidence="4">Ethanolamine utilization polyhedral-body-like protein EutN</fullName>
    </submittedName>
</protein>
<evidence type="ECO:0000256" key="3">
    <source>
        <dbReference type="ARBA" id="ARBA00024446"/>
    </source>
</evidence>
<keyword evidence="3" id="KW-1283">Bacterial microcompartment</keyword>